<feature type="domain" description="Bacterial sugar transferase" evidence="2">
    <location>
        <begin position="284"/>
        <end position="460"/>
    </location>
</feature>
<keyword evidence="1" id="KW-1133">Transmembrane helix</keyword>
<evidence type="ECO:0000313" key="3">
    <source>
        <dbReference type="EMBL" id="MFC6837745.1"/>
    </source>
</evidence>
<dbReference type="GO" id="GO:0016740">
    <property type="term" value="F:transferase activity"/>
    <property type="evidence" value="ECO:0007669"/>
    <property type="project" value="UniProtKB-KW"/>
</dbReference>
<name>A0ABD5UBB6_9EURY</name>
<dbReference type="InterPro" id="IPR003362">
    <property type="entry name" value="Bact_transf"/>
</dbReference>
<evidence type="ECO:0000313" key="4">
    <source>
        <dbReference type="Proteomes" id="UP001596406"/>
    </source>
</evidence>
<feature type="transmembrane region" description="Helical" evidence="1">
    <location>
        <begin position="91"/>
        <end position="108"/>
    </location>
</feature>
<feature type="transmembrane region" description="Helical" evidence="1">
    <location>
        <begin position="289"/>
        <end position="310"/>
    </location>
</feature>
<keyword evidence="1" id="KW-0472">Membrane</keyword>
<dbReference type="Proteomes" id="UP001596406">
    <property type="component" value="Unassembled WGS sequence"/>
</dbReference>
<keyword evidence="4" id="KW-1185">Reference proteome</keyword>
<feature type="transmembrane region" description="Helical" evidence="1">
    <location>
        <begin position="49"/>
        <end position="70"/>
    </location>
</feature>
<dbReference type="PANTHER" id="PTHR30576">
    <property type="entry name" value="COLANIC BIOSYNTHESIS UDP-GLUCOSE LIPID CARRIER TRANSFERASE"/>
    <property type="match status" value="1"/>
</dbReference>
<evidence type="ECO:0000259" key="2">
    <source>
        <dbReference type="Pfam" id="PF02397"/>
    </source>
</evidence>
<sequence length="470" mass="51736">MERTRWYRQMSVAVVAGATALAVVAANHPFAQDTLTSLPLLDTLPQQTWGYEELTLAVTTSVFVVVTAYLPLFRPTRRRVLDTIALAERRLVVAFVALAAIGYFDYTYRLPRTTLLLVGATLSVLLPAWFVSARPRPSGDGERAVIVGDDPEAMAALVETTDLTVVGYVSPPTRFSTDDPRGGVRADGGQTLAASENPLVRLPCLGGVSDLDVVFAEYDIDTALLAFSRPDREQFFATLDQCDRSGVGAKVHSDHADSVLVAGRGGDLVDVDLEPWDWQDRMLKRLFDVAFAAGGLLALSPVILLIALAVRLDSEGPVFYTQERTAEFGGTFTVYKFRSMYEGSEDSTPGERENSVTPVGAVLRRTHLDEIPQLYSILVGDMSVVGPRAAWVDEEVLLEQETPHWRKRWFVKPGLTGLAQTEGISSSDPEEKLQSDVEYIRSQSLWFDTAIVIRQLFDVVTGDDEERTET</sequence>
<proteinExistence type="predicted"/>
<dbReference type="EMBL" id="JBHSXM010000001">
    <property type="protein sequence ID" value="MFC6837745.1"/>
    <property type="molecule type" value="Genomic_DNA"/>
</dbReference>
<accession>A0ABD5UBB6</accession>
<dbReference type="AlphaFoldDB" id="A0ABD5UBB6"/>
<dbReference type="Pfam" id="PF02397">
    <property type="entry name" value="Bac_transf"/>
    <property type="match status" value="1"/>
</dbReference>
<reference evidence="3 4" key="1">
    <citation type="journal article" date="2019" name="Int. J. Syst. Evol. Microbiol.">
        <title>The Global Catalogue of Microorganisms (GCM) 10K type strain sequencing project: providing services to taxonomists for standard genome sequencing and annotation.</title>
        <authorList>
            <consortium name="The Broad Institute Genomics Platform"/>
            <consortium name="The Broad Institute Genome Sequencing Center for Infectious Disease"/>
            <person name="Wu L."/>
            <person name="Ma J."/>
        </authorList>
    </citation>
    <scope>NUCLEOTIDE SEQUENCE [LARGE SCALE GENOMIC DNA]</scope>
    <source>
        <strain evidence="3 4">PSRA2</strain>
    </source>
</reference>
<keyword evidence="3" id="KW-0808">Transferase</keyword>
<feature type="transmembrane region" description="Helical" evidence="1">
    <location>
        <begin position="114"/>
        <end position="133"/>
    </location>
</feature>
<dbReference type="PANTHER" id="PTHR30576:SF0">
    <property type="entry name" value="UNDECAPRENYL-PHOSPHATE N-ACETYLGALACTOSAMINYL 1-PHOSPHATE TRANSFERASE-RELATED"/>
    <property type="match status" value="1"/>
</dbReference>
<evidence type="ECO:0000256" key="1">
    <source>
        <dbReference type="SAM" id="Phobius"/>
    </source>
</evidence>
<gene>
    <name evidence="3" type="ORF">ACFQHK_14720</name>
</gene>
<dbReference type="RefSeq" id="WP_304449408.1">
    <property type="nucleotide sequence ID" value="NZ_JARRAH010000001.1"/>
</dbReference>
<protein>
    <submittedName>
        <fullName evidence="3">Sugar transferase</fullName>
    </submittedName>
</protein>
<comment type="caution">
    <text evidence="3">The sequence shown here is derived from an EMBL/GenBank/DDBJ whole genome shotgun (WGS) entry which is preliminary data.</text>
</comment>
<keyword evidence="1" id="KW-0812">Transmembrane</keyword>
<organism evidence="3 4">
    <name type="scientific">Halomarina ordinaria</name>
    <dbReference type="NCBI Taxonomy" id="3033939"/>
    <lineage>
        <taxon>Archaea</taxon>
        <taxon>Methanobacteriati</taxon>
        <taxon>Methanobacteriota</taxon>
        <taxon>Stenosarchaea group</taxon>
        <taxon>Halobacteria</taxon>
        <taxon>Halobacteriales</taxon>
        <taxon>Natronomonadaceae</taxon>
        <taxon>Halomarina</taxon>
    </lineage>
</organism>